<keyword evidence="3" id="KW-0808">Transferase</keyword>
<dbReference type="Gene3D" id="3.30.420.10">
    <property type="entry name" value="Ribonuclease H-like superfamily/Ribonuclease H"/>
    <property type="match status" value="1"/>
</dbReference>
<keyword evidence="3" id="KW-0239">DNA-directed DNA polymerase</keyword>
<dbReference type="Pfam" id="PF03104">
    <property type="entry name" value="DNA_pol_B_exo1"/>
    <property type="match status" value="1"/>
</dbReference>
<evidence type="ECO:0000313" key="3">
    <source>
        <dbReference type="EMBL" id="KAL0069773.1"/>
    </source>
</evidence>
<dbReference type="InterPro" id="IPR012337">
    <property type="entry name" value="RNaseH-like_sf"/>
</dbReference>
<evidence type="ECO:0000256" key="1">
    <source>
        <dbReference type="ARBA" id="ARBA00024411"/>
    </source>
</evidence>
<reference evidence="3 4" key="1">
    <citation type="submission" date="2024-05" db="EMBL/GenBank/DDBJ databases">
        <title>A draft genome resource for the thread blight pathogen Marasmius tenuissimus strain MS-2.</title>
        <authorList>
            <person name="Yulfo-Soto G.E."/>
            <person name="Baruah I.K."/>
            <person name="Amoako-Attah I."/>
            <person name="Bukari Y."/>
            <person name="Meinhardt L.W."/>
            <person name="Bailey B.A."/>
            <person name="Cohen S.P."/>
        </authorList>
    </citation>
    <scope>NUCLEOTIDE SEQUENCE [LARGE SCALE GENOMIC DNA]</scope>
    <source>
        <strain evidence="3 4">MS-2</strain>
    </source>
</reference>
<keyword evidence="4" id="KW-1185">Reference proteome</keyword>
<dbReference type="PANTHER" id="PTHR10322:SF23">
    <property type="entry name" value="DNA POLYMERASE DELTA CATALYTIC SUBUNIT"/>
    <property type="match status" value="1"/>
</dbReference>
<keyword evidence="3" id="KW-0548">Nucleotidyltransferase</keyword>
<dbReference type="InterPro" id="IPR036397">
    <property type="entry name" value="RNaseH_sf"/>
</dbReference>
<protein>
    <recommendedName>
        <fullName evidence="1">DNA polymerase delta catalytic subunit</fullName>
    </recommendedName>
</protein>
<feature type="domain" description="DNA-directed DNA polymerase family B exonuclease" evidence="2">
    <location>
        <begin position="132"/>
        <end position="333"/>
    </location>
</feature>
<proteinExistence type="predicted"/>
<comment type="caution">
    <text evidence="3">The sequence shown here is derived from an EMBL/GenBank/DDBJ whole genome shotgun (WGS) entry which is preliminary data.</text>
</comment>
<evidence type="ECO:0000313" key="4">
    <source>
        <dbReference type="Proteomes" id="UP001437256"/>
    </source>
</evidence>
<accession>A0ABR3A844</accession>
<sequence>MPLVVFQLLDTKEFDIGENFSILLFGITEDGTTICARIKDPSMKHTFYYPLPALAPQGLTGRRISNYFDVIKLGQSDKSQFRQVKVVRPSGASAYLEFEGTTRLTFDLVKNMGPHDYQGIHFRAESFIGPEADFMLDTGIKIPSAECTYIAEEEKISTCQIELALSYSDLNSVEPDGYVLHRAPLRIMSVDIETDVPSNFSLSRPTIERILQIASMATRHGDEEPFSRRVMLVGSCQKIEGIKVVAYETEKAMWEAWFNHFRELDPDVLTGYNTSRFDLPYIFIRAEQLGIGFDLGRLKGVRYKGVNFQQRDFSIAPLIPGILNFDVLNYICKRHPMSDSEQWDFRQATGRKPFGLDGSSWRFLGEKKEDIDFRLIPTLQRGTDDDRMRLAVYCSKDAWLPLRLIYKLNALENWTQYSRRKPVSFNISFMRPRVAELVLSIQKARSSTS</sequence>
<gene>
    <name evidence="3" type="primary">POL3_1</name>
    <name evidence="3" type="ORF">AAF712_003042</name>
</gene>
<dbReference type="InterPro" id="IPR050240">
    <property type="entry name" value="DNA_pol_type-B"/>
</dbReference>
<dbReference type="PANTHER" id="PTHR10322">
    <property type="entry name" value="DNA POLYMERASE CATALYTIC SUBUNIT"/>
    <property type="match status" value="1"/>
</dbReference>
<dbReference type="SUPFAM" id="SSF53098">
    <property type="entry name" value="Ribonuclease H-like"/>
    <property type="match status" value="1"/>
</dbReference>
<evidence type="ECO:0000259" key="2">
    <source>
        <dbReference type="Pfam" id="PF03104"/>
    </source>
</evidence>
<dbReference type="Proteomes" id="UP001437256">
    <property type="component" value="Unassembled WGS sequence"/>
</dbReference>
<dbReference type="InterPro" id="IPR006133">
    <property type="entry name" value="DNA-dir_DNA_pol_B_exonuc"/>
</dbReference>
<dbReference type="GO" id="GO:0003887">
    <property type="term" value="F:DNA-directed DNA polymerase activity"/>
    <property type="evidence" value="ECO:0007669"/>
    <property type="project" value="UniProtKB-KW"/>
</dbReference>
<name>A0ABR3A844_9AGAR</name>
<organism evidence="3 4">
    <name type="scientific">Marasmius tenuissimus</name>
    <dbReference type="NCBI Taxonomy" id="585030"/>
    <lineage>
        <taxon>Eukaryota</taxon>
        <taxon>Fungi</taxon>
        <taxon>Dikarya</taxon>
        <taxon>Basidiomycota</taxon>
        <taxon>Agaricomycotina</taxon>
        <taxon>Agaricomycetes</taxon>
        <taxon>Agaricomycetidae</taxon>
        <taxon>Agaricales</taxon>
        <taxon>Marasmiineae</taxon>
        <taxon>Marasmiaceae</taxon>
        <taxon>Marasmius</taxon>
    </lineage>
</organism>
<dbReference type="EMBL" id="JBBXMP010000010">
    <property type="protein sequence ID" value="KAL0069773.1"/>
    <property type="molecule type" value="Genomic_DNA"/>
</dbReference>